<protein>
    <submittedName>
        <fullName evidence="1">Uncharacterized protein</fullName>
    </submittedName>
</protein>
<organism evidence="1 2">
    <name type="scientific">Marco virus</name>
    <dbReference type="NCBI Taxonomy" id="1158190"/>
    <lineage>
        <taxon>Viruses</taxon>
        <taxon>Riboviria</taxon>
        <taxon>Orthornavirae</taxon>
        <taxon>Negarnaviricota</taxon>
        <taxon>Haploviricotina</taxon>
        <taxon>Monjiviricetes</taxon>
        <taxon>Mononegavirales</taxon>
        <taxon>Rhabdoviridae</taxon>
        <taxon>Alpharhabdovirinae</taxon>
        <taxon>Hapavirus</taxon>
        <taxon>Hapavirus marco</taxon>
    </lineage>
</organism>
<sequence>MGSCCGKPSRRSHKIILPNVLDGHQFLTDESRIYLTPQDPPVSICSVIGHDISHNRNPSVYLNHYNKYYDNYQNRETIRYIDDSDDDVYDQLAATLK</sequence>
<dbReference type="KEGG" id="vg:37627472"/>
<keyword evidence="2" id="KW-1185">Reference proteome</keyword>
<name>A0A0D3R1F9_9RHAB</name>
<dbReference type="RefSeq" id="YP_009362116.1">
    <property type="nucleotide sequence ID" value="NC_034530.1"/>
</dbReference>
<evidence type="ECO:0000313" key="2">
    <source>
        <dbReference type="Proteomes" id="UP000167719"/>
    </source>
</evidence>
<dbReference type="EMBL" id="KM205005">
    <property type="protein sequence ID" value="AJR28451.1"/>
    <property type="molecule type" value="Viral_cRNA"/>
</dbReference>
<evidence type="ECO:0000313" key="1">
    <source>
        <dbReference type="EMBL" id="AJR28451.1"/>
    </source>
</evidence>
<reference evidence="1 2" key="1">
    <citation type="journal article" date="2015" name="PLoS Pathog.">
        <title>Evolution of genome size and complexity in the rhabdoviridae.</title>
        <authorList>
            <person name="Walker P.J."/>
            <person name="Firth C."/>
            <person name="Widen S.G."/>
            <person name="Blasdell K.R."/>
            <person name="Guzman H."/>
            <person name="Wood T.G."/>
            <person name="Paradkar P.N."/>
            <person name="Holmes E.C."/>
            <person name="Tesh R.B."/>
            <person name="Vasilakis N."/>
        </authorList>
    </citation>
    <scope>NUCLEOTIDE SEQUENCE [LARGE SCALE GENOMIC DNA]</scope>
    <source>
        <strain evidence="1">BeAn40290</strain>
    </source>
</reference>
<proteinExistence type="predicted"/>
<accession>A0A0D3R1F9</accession>
<dbReference type="GeneID" id="37627472"/>
<dbReference type="Proteomes" id="UP000167719">
    <property type="component" value="Genome"/>
</dbReference>